<dbReference type="AlphaFoldDB" id="B2IBQ4"/>
<dbReference type="eggNOG" id="COG3203">
    <property type="taxonomic scope" value="Bacteria"/>
</dbReference>
<name>B2IBQ4_BEII9</name>
<dbReference type="Proteomes" id="UP000001695">
    <property type="component" value="Chromosome"/>
</dbReference>
<feature type="domain" description="CARD" evidence="1">
    <location>
        <begin position="1"/>
        <end position="71"/>
    </location>
</feature>
<reference evidence="3" key="1">
    <citation type="submission" date="2008-03" db="EMBL/GenBank/DDBJ databases">
        <title>Complete sequence of chromosome of Beijerinckia indica subsp. indica ATCC 9039.</title>
        <authorList>
            <consortium name="US DOE Joint Genome Institute"/>
            <person name="Copeland A."/>
            <person name="Lucas S."/>
            <person name="Lapidus A."/>
            <person name="Glavina del Rio T."/>
            <person name="Dalin E."/>
            <person name="Tice H."/>
            <person name="Bruce D."/>
            <person name="Goodwin L."/>
            <person name="Pitluck S."/>
            <person name="LaButti K."/>
            <person name="Schmutz J."/>
            <person name="Larimer F."/>
            <person name="Land M."/>
            <person name="Hauser L."/>
            <person name="Kyrpides N."/>
            <person name="Mikhailova N."/>
            <person name="Dunfield P.F."/>
            <person name="Dedysh S.N."/>
            <person name="Liesack W."/>
            <person name="Saw J.H."/>
            <person name="Alam M."/>
            <person name="Chen Y."/>
            <person name="Murrell J.C."/>
            <person name="Richardson P."/>
        </authorList>
    </citation>
    <scope>NUCLEOTIDE SEQUENCE [LARGE SCALE GENOMIC DNA]</scope>
    <source>
        <strain evidence="3">ATCC 9039 / DSM 1715 / NCIMB 8712</strain>
    </source>
</reference>
<dbReference type="InterPro" id="IPR001315">
    <property type="entry name" value="CARD"/>
</dbReference>
<dbReference type="SUPFAM" id="SSF56935">
    <property type="entry name" value="Porins"/>
    <property type="match status" value="1"/>
</dbReference>
<organism evidence="2 3">
    <name type="scientific">Beijerinckia indica subsp. indica (strain ATCC 9039 / DSM 1715 / NCIMB 8712)</name>
    <dbReference type="NCBI Taxonomy" id="395963"/>
    <lineage>
        <taxon>Bacteria</taxon>
        <taxon>Pseudomonadati</taxon>
        <taxon>Pseudomonadota</taxon>
        <taxon>Alphaproteobacteria</taxon>
        <taxon>Hyphomicrobiales</taxon>
        <taxon>Beijerinckiaceae</taxon>
        <taxon>Beijerinckia</taxon>
    </lineage>
</organism>
<reference evidence="2 3" key="2">
    <citation type="journal article" date="2010" name="J. Bacteriol.">
        <title>Complete genome sequence of Beijerinckia indica subsp. indica.</title>
        <authorList>
            <person name="Tamas I."/>
            <person name="Dedysh S.N."/>
            <person name="Liesack W."/>
            <person name="Stott M.B."/>
            <person name="Alam M."/>
            <person name="Murrell J.C."/>
            <person name="Dunfield P.F."/>
        </authorList>
    </citation>
    <scope>NUCLEOTIDE SEQUENCE [LARGE SCALE GENOMIC DNA]</scope>
    <source>
        <strain evidence="3">ATCC 9039 / DSM 1715 / NCIMB 8712</strain>
    </source>
</reference>
<dbReference type="KEGG" id="bid:Bind_0118"/>
<dbReference type="HOGENOM" id="CLU_032382_0_0_5"/>
<dbReference type="PROSITE" id="PS50209">
    <property type="entry name" value="CARD"/>
    <property type="match status" value="1"/>
</dbReference>
<evidence type="ECO:0000313" key="3">
    <source>
        <dbReference type="Proteomes" id="UP000001695"/>
    </source>
</evidence>
<evidence type="ECO:0000313" key="2">
    <source>
        <dbReference type="EMBL" id="ACB93776.1"/>
    </source>
</evidence>
<evidence type="ECO:0000259" key="1">
    <source>
        <dbReference type="PROSITE" id="PS50209"/>
    </source>
</evidence>
<dbReference type="RefSeq" id="WP_012383134.1">
    <property type="nucleotide sequence ID" value="NC_010581.1"/>
</dbReference>
<dbReference type="STRING" id="395963.Bind_0118"/>
<keyword evidence="3" id="KW-1185">Reference proteome</keyword>
<dbReference type="EMBL" id="CP001016">
    <property type="protein sequence ID" value="ACB93776.1"/>
    <property type="molecule type" value="Genomic_DNA"/>
</dbReference>
<proteinExistence type="predicted"/>
<protein>
    <recommendedName>
        <fullName evidence="1">CARD domain-containing protein</fullName>
    </recommendedName>
</protein>
<gene>
    <name evidence="2" type="ordered locus">Bind_0118</name>
</gene>
<accession>B2IBQ4</accession>
<sequence>MTRRGRERLRGSLSFALVSSLIATGGFSLSTARADTTDQLLDQLRSKGILTKTEYRKLKDRHAHEAEDKARVAEPAGRRVVTKEGVKIVPDDRYVTKLDKGIGVRIGEVDLRLTGVLSFFATEGFKTRGNATVAGGLLAPSVANNSNAIRAGYLPSNLVTNLTTRQEGLDLSFTLGLYTGGNNVSVGKFNANNGGAAVALGTPGIDLRQVFGTIGTPDFGTVKIGRDLGLFAADAVLNDATIPGVGFFSSNAAPGNATLGHVGFGYFYMDWLPQITYTTPDFYGFTASVGVFSPLQEYNYSGLSGEMSAHDQPGLQWRLKYIGHYGDDLKLTAWTSGMTQQHRAEIGDSVVTNGSLAAGANIRAVGFDGGARLDAGPVSLLAYGYYGRGMGSTFLFFDGINREGQKRDSYGGYAQASYTFYDRFTIGSAYGISLLNATYGDPSTLLRSNSSVMGFARYKLTDWITLQGEFTHLISRNQAGGSVTGDAFVLGTFMSF</sequence>